<dbReference type="PANTHER" id="PTHR37981">
    <property type="entry name" value="LIPASE 2"/>
    <property type="match status" value="1"/>
</dbReference>
<keyword evidence="5" id="KW-1185">Reference proteome</keyword>
<feature type="compositionally biased region" description="Polar residues" evidence="1">
    <location>
        <begin position="171"/>
        <end position="183"/>
    </location>
</feature>
<feature type="signal peptide" evidence="2">
    <location>
        <begin position="1"/>
        <end position="28"/>
    </location>
</feature>
<evidence type="ECO:0000256" key="1">
    <source>
        <dbReference type="SAM" id="MobiDB-lite"/>
    </source>
</evidence>
<evidence type="ECO:0000256" key="2">
    <source>
        <dbReference type="SAM" id="SignalP"/>
    </source>
</evidence>
<feature type="domain" description="SGNH hydrolase-type esterase" evidence="3">
    <location>
        <begin position="161"/>
        <end position="480"/>
    </location>
</feature>
<gene>
    <name evidence="4" type="ORF">KOI35_11065</name>
</gene>
<dbReference type="CDD" id="cd01823">
    <property type="entry name" value="SEST_like"/>
    <property type="match status" value="1"/>
</dbReference>
<proteinExistence type="predicted"/>
<protein>
    <submittedName>
        <fullName evidence="4">SGNH/GDSL hydrolase family protein</fullName>
    </submittedName>
</protein>
<dbReference type="GO" id="GO:0016787">
    <property type="term" value="F:hydrolase activity"/>
    <property type="evidence" value="ECO:0007669"/>
    <property type="project" value="UniProtKB-KW"/>
</dbReference>
<keyword evidence="2" id="KW-0732">Signal</keyword>
<organism evidence="4 5">
    <name type="scientific">Paractinoplanes bogorensis</name>
    <dbReference type="NCBI Taxonomy" id="1610840"/>
    <lineage>
        <taxon>Bacteria</taxon>
        <taxon>Bacillati</taxon>
        <taxon>Actinomycetota</taxon>
        <taxon>Actinomycetes</taxon>
        <taxon>Micromonosporales</taxon>
        <taxon>Micromonosporaceae</taxon>
        <taxon>Paractinoplanes</taxon>
    </lineage>
</organism>
<dbReference type="Pfam" id="PF13472">
    <property type="entry name" value="Lipase_GDSL_2"/>
    <property type="match status" value="1"/>
</dbReference>
<dbReference type="PANTHER" id="PTHR37981:SF1">
    <property type="entry name" value="SGNH HYDROLASE-TYPE ESTERASE DOMAIN-CONTAINING PROTEIN"/>
    <property type="match status" value="1"/>
</dbReference>
<dbReference type="Proteomes" id="UP001519654">
    <property type="component" value="Unassembled WGS sequence"/>
</dbReference>
<name>A0ABS5YKN0_9ACTN</name>
<accession>A0ABS5YKN0</accession>
<dbReference type="InterPro" id="IPR037460">
    <property type="entry name" value="SEST-like"/>
</dbReference>
<evidence type="ECO:0000313" key="5">
    <source>
        <dbReference type="Proteomes" id="UP001519654"/>
    </source>
</evidence>
<dbReference type="Gene3D" id="3.40.50.1110">
    <property type="entry name" value="SGNH hydrolase"/>
    <property type="match status" value="1"/>
</dbReference>
<feature type="chain" id="PRO_5045757439" evidence="2">
    <location>
        <begin position="29"/>
        <end position="489"/>
    </location>
</feature>
<evidence type="ECO:0000259" key="3">
    <source>
        <dbReference type="Pfam" id="PF13472"/>
    </source>
</evidence>
<dbReference type="InterPro" id="IPR036514">
    <property type="entry name" value="SGNH_hydro_sf"/>
</dbReference>
<dbReference type="InterPro" id="IPR013830">
    <property type="entry name" value="SGNH_hydro"/>
</dbReference>
<keyword evidence="4" id="KW-0378">Hydrolase</keyword>
<dbReference type="SUPFAM" id="SSF52266">
    <property type="entry name" value="SGNH hydrolase"/>
    <property type="match status" value="1"/>
</dbReference>
<comment type="caution">
    <text evidence="4">The sequence shown here is derived from an EMBL/GenBank/DDBJ whole genome shotgun (WGS) entry which is preliminary data.</text>
</comment>
<evidence type="ECO:0000313" key="4">
    <source>
        <dbReference type="EMBL" id="MBU2664030.1"/>
    </source>
</evidence>
<dbReference type="EMBL" id="JAHKKG010000003">
    <property type="protein sequence ID" value="MBU2664030.1"/>
    <property type="molecule type" value="Genomic_DNA"/>
</dbReference>
<sequence>MAARRRKLPLVLVAVCALIAGLPVPAWAADAPTMPVDGVVDVVVTRVSSGSWPNYVTVGDNSRLCSGAPSPCSARSGWFAAGTVLAVYAKEGDGGRALREAERRELGPGHWLFTRTLSSGHTYTVEVTAVAQAKPATPVPTSAAPTPTPSPAPPVPDAYVALGDSYASGEGSPNETYEKGTTFTDKDTPRGQTGCHRSSRSWAHGVSAAAVEKGLLKTKAESMTFVACSGAVLEDLFYPNETYTEYGEYEDPQIDAVIAKTPKLVTLSIGGNDAGFADILKDCVDRMFHRGFGCRNRSGKKGAAGIVAERLVPLEQDRIVFEHDPGHVHSLADAYIAIARRMAPGGRLVVTGYPLMFAESKLLYTRVRNVANWGRFDCRIGTAEAVISAYISYEDGQWLNDMAERLNEAIRRSVVAANAQLRITRPGVEVDFVTVTEEFKGHRLCSGDRWLNGAVIPFNPKGLPGPAKQSFHPNKEGQEAYVRAVSKVL</sequence>
<feature type="region of interest" description="Disordered" evidence="1">
    <location>
        <begin position="168"/>
        <end position="199"/>
    </location>
</feature>
<dbReference type="RefSeq" id="WP_215786217.1">
    <property type="nucleotide sequence ID" value="NZ_JAHKKG010000003.1"/>
</dbReference>
<reference evidence="4 5" key="1">
    <citation type="submission" date="2021-06" db="EMBL/GenBank/DDBJ databases">
        <title>Actinoplanes lichenicola sp. nov., and Actinoplanes ovalisporus sp. nov., isolated from lichen in Thailand.</title>
        <authorList>
            <person name="Saeng-In P."/>
            <person name="Kanchanasin P."/>
            <person name="Yuki M."/>
            <person name="Kudo T."/>
            <person name="Ohkuma M."/>
            <person name="Phongsopitanun W."/>
            <person name="Tanasupawat S."/>
        </authorList>
    </citation>
    <scope>NUCLEOTIDE SEQUENCE [LARGE SCALE GENOMIC DNA]</scope>
    <source>
        <strain evidence="4 5">NBRC 110975</strain>
    </source>
</reference>